<evidence type="ECO:0000313" key="3">
    <source>
        <dbReference type="Proteomes" id="UP000756921"/>
    </source>
</evidence>
<protein>
    <submittedName>
        <fullName evidence="2">Uncharacterized protein</fullName>
    </submittedName>
</protein>
<organism evidence="2 3">
    <name type="scientific">Paraphaeosphaeria minitans</name>
    <dbReference type="NCBI Taxonomy" id="565426"/>
    <lineage>
        <taxon>Eukaryota</taxon>
        <taxon>Fungi</taxon>
        <taxon>Dikarya</taxon>
        <taxon>Ascomycota</taxon>
        <taxon>Pezizomycotina</taxon>
        <taxon>Dothideomycetes</taxon>
        <taxon>Pleosporomycetidae</taxon>
        <taxon>Pleosporales</taxon>
        <taxon>Massarineae</taxon>
        <taxon>Didymosphaeriaceae</taxon>
        <taxon>Paraphaeosphaeria</taxon>
    </lineage>
</organism>
<dbReference type="AlphaFoldDB" id="A0A9P6GKE7"/>
<accession>A0A9P6GKE7</accession>
<comment type="caution">
    <text evidence="2">The sequence shown here is derived from an EMBL/GenBank/DDBJ whole genome shotgun (WGS) entry which is preliminary data.</text>
</comment>
<proteinExistence type="predicted"/>
<dbReference type="EMBL" id="WJXW01000005">
    <property type="protein sequence ID" value="KAF9735769.1"/>
    <property type="molecule type" value="Genomic_DNA"/>
</dbReference>
<name>A0A9P6GKE7_9PLEO</name>
<dbReference type="Proteomes" id="UP000756921">
    <property type="component" value="Unassembled WGS sequence"/>
</dbReference>
<reference evidence="2" key="1">
    <citation type="journal article" date="2020" name="Mol. Plant Microbe Interact.">
        <title>Genome Sequence of the Biocontrol Agent Coniothyrium minitans strain Conio (IMI 134523).</title>
        <authorList>
            <person name="Patel D."/>
            <person name="Shittu T.A."/>
            <person name="Baroncelli R."/>
            <person name="Muthumeenakshi S."/>
            <person name="Osborne T.H."/>
            <person name="Janganan T.K."/>
            <person name="Sreenivasaprasad S."/>
        </authorList>
    </citation>
    <scope>NUCLEOTIDE SEQUENCE</scope>
    <source>
        <strain evidence="2">Conio</strain>
    </source>
</reference>
<evidence type="ECO:0000256" key="1">
    <source>
        <dbReference type="SAM" id="MobiDB-lite"/>
    </source>
</evidence>
<feature type="region of interest" description="Disordered" evidence="1">
    <location>
        <begin position="80"/>
        <end position="102"/>
    </location>
</feature>
<sequence>MQQYGTVPPLLSSQDWSQVETEERCIMMMLVLVMVMDAEGGQPVASMISDLAQGTEAQANGHPWVRTSFNNGDHIYRITHTPRTDDGPIHREFNKASAQDKA</sequence>
<evidence type="ECO:0000313" key="2">
    <source>
        <dbReference type="EMBL" id="KAF9735769.1"/>
    </source>
</evidence>
<feature type="compositionally biased region" description="Basic and acidic residues" evidence="1">
    <location>
        <begin position="82"/>
        <end position="102"/>
    </location>
</feature>
<gene>
    <name evidence="2" type="ORF">PMIN01_05684</name>
</gene>
<keyword evidence="3" id="KW-1185">Reference proteome</keyword>